<dbReference type="EMBL" id="LWDX02039951">
    <property type="protein sequence ID" value="OEL24305.1"/>
    <property type="molecule type" value="Genomic_DNA"/>
</dbReference>
<keyword evidence="2" id="KW-1185">Reference proteome</keyword>
<accession>A0A1E5VGW3</accession>
<dbReference type="AlphaFoldDB" id="A0A1E5VGW3"/>
<dbReference type="Proteomes" id="UP000095767">
    <property type="component" value="Unassembled WGS sequence"/>
</dbReference>
<proteinExistence type="predicted"/>
<gene>
    <name evidence="1" type="ORF">BAE44_0014676</name>
</gene>
<name>A0A1E5VGW3_9POAL</name>
<comment type="caution">
    <text evidence="1">The sequence shown here is derived from an EMBL/GenBank/DDBJ whole genome shotgun (WGS) entry which is preliminary data.</text>
</comment>
<evidence type="ECO:0000313" key="2">
    <source>
        <dbReference type="Proteomes" id="UP000095767"/>
    </source>
</evidence>
<evidence type="ECO:0000313" key="1">
    <source>
        <dbReference type="EMBL" id="OEL24305.1"/>
    </source>
</evidence>
<sequence>MVIPPPERAARVTRFLEPYLLRMHFTNKRIPAMSIHMKMEQKYDEKVKSVIDSVNEAGVKLL</sequence>
<protein>
    <submittedName>
        <fullName evidence="1">Uncharacterized protein</fullName>
    </submittedName>
</protein>
<dbReference type="OrthoDB" id="1932324at2759"/>
<reference evidence="1 2" key="1">
    <citation type="submission" date="2016-09" db="EMBL/GenBank/DDBJ databases">
        <title>The draft genome of Dichanthelium oligosanthes: A C3 panicoid grass species.</title>
        <authorList>
            <person name="Studer A.J."/>
            <person name="Schnable J.C."/>
            <person name="Brutnell T.P."/>
        </authorList>
    </citation>
    <scope>NUCLEOTIDE SEQUENCE [LARGE SCALE GENOMIC DNA]</scope>
    <source>
        <strain evidence="2">cv. Kellogg 1175</strain>
        <tissue evidence="1">Leaf</tissue>
    </source>
</reference>
<organism evidence="1 2">
    <name type="scientific">Dichanthelium oligosanthes</name>
    <dbReference type="NCBI Taxonomy" id="888268"/>
    <lineage>
        <taxon>Eukaryota</taxon>
        <taxon>Viridiplantae</taxon>
        <taxon>Streptophyta</taxon>
        <taxon>Embryophyta</taxon>
        <taxon>Tracheophyta</taxon>
        <taxon>Spermatophyta</taxon>
        <taxon>Magnoliopsida</taxon>
        <taxon>Liliopsida</taxon>
        <taxon>Poales</taxon>
        <taxon>Poaceae</taxon>
        <taxon>PACMAD clade</taxon>
        <taxon>Panicoideae</taxon>
        <taxon>Panicodae</taxon>
        <taxon>Paniceae</taxon>
        <taxon>Dichantheliinae</taxon>
        <taxon>Dichanthelium</taxon>
    </lineage>
</organism>
<dbReference type="STRING" id="888268.A0A1E5VGW3"/>